<accession>A0ABR0WVQ0</accession>
<protein>
    <recommendedName>
        <fullName evidence="3">Retrotransposon gag domain-containing protein</fullName>
    </recommendedName>
</protein>
<comment type="caution">
    <text evidence="1">The sequence shown here is derived from an EMBL/GenBank/DDBJ whole genome shotgun (WGS) entry which is preliminary data.</text>
</comment>
<proteinExistence type="predicted"/>
<reference evidence="1 2" key="1">
    <citation type="journal article" date="2021" name="Comput. Struct. Biotechnol. J.">
        <title>De novo genome assembly of the potent medicinal plant Rehmannia glutinosa using nanopore technology.</title>
        <authorList>
            <person name="Ma L."/>
            <person name="Dong C."/>
            <person name="Song C."/>
            <person name="Wang X."/>
            <person name="Zheng X."/>
            <person name="Niu Y."/>
            <person name="Chen S."/>
            <person name="Feng W."/>
        </authorList>
    </citation>
    <scope>NUCLEOTIDE SEQUENCE [LARGE SCALE GENOMIC DNA]</scope>
    <source>
        <strain evidence="1">DH-2019</strain>
    </source>
</reference>
<dbReference type="PANTHER" id="PTHR34222:SF99">
    <property type="entry name" value="PROTEIN, PUTATIVE-RELATED"/>
    <property type="match status" value="1"/>
</dbReference>
<name>A0ABR0WVQ0_REHGL</name>
<dbReference type="PANTHER" id="PTHR34222">
    <property type="entry name" value="GAG_PRE-INTEGRS DOMAIN-CONTAINING PROTEIN"/>
    <property type="match status" value="1"/>
</dbReference>
<evidence type="ECO:0000313" key="1">
    <source>
        <dbReference type="EMBL" id="KAK6151537.1"/>
    </source>
</evidence>
<sequence>MVGTLCNSVDESIQPSVDGHKIAKDMWLDLKERYSITNGPRLNQLKSEYHLLRQNDINVVTCYSKFKALWDGLYGSEDLTCGCTCAAAAKLSARVERDKTHDFVLGLDDVQYGSLCTQILSMDHFSTLSYAFSLATQEERHRSIVRGRDDKTEVVVEDVDGVEVAEVERELQVGAARTRQ</sequence>
<gene>
    <name evidence="1" type="ORF">DH2020_014172</name>
</gene>
<dbReference type="Proteomes" id="UP001318860">
    <property type="component" value="Unassembled WGS sequence"/>
</dbReference>
<evidence type="ECO:0008006" key="3">
    <source>
        <dbReference type="Google" id="ProtNLM"/>
    </source>
</evidence>
<keyword evidence="2" id="KW-1185">Reference proteome</keyword>
<evidence type="ECO:0000313" key="2">
    <source>
        <dbReference type="Proteomes" id="UP001318860"/>
    </source>
</evidence>
<dbReference type="EMBL" id="JABTTQ020000007">
    <property type="protein sequence ID" value="KAK6151537.1"/>
    <property type="molecule type" value="Genomic_DNA"/>
</dbReference>
<organism evidence="1 2">
    <name type="scientific">Rehmannia glutinosa</name>
    <name type="common">Chinese foxglove</name>
    <dbReference type="NCBI Taxonomy" id="99300"/>
    <lineage>
        <taxon>Eukaryota</taxon>
        <taxon>Viridiplantae</taxon>
        <taxon>Streptophyta</taxon>
        <taxon>Embryophyta</taxon>
        <taxon>Tracheophyta</taxon>
        <taxon>Spermatophyta</taxon>
        <taxon>Magnoliopsida</taxon>
        <taxon>eudicotyledons</taxon>
        <taxon>Gunneridae</taxon>
        <taxon>Pentapetalae</taxon>
        <taxon>asterids</taxon>
        <taxon>lamiids</taxon>
        <taxon>Lamiales</taxon>
        <taxon>Orobanchaceae</taxon>
        <taxon>Rehmannieae</taxon>
        <taxon>Rehmannia</taxon>
    </lineage>
</organism>